<dbReference type="Proteomes" id="UP000031192">
    <property type="component" value="Unassembled WGS sequence"/>
</dbReference>
<gene>
    <name evidence="2" type="ORF">MGU_04017</name>
</gene>
<evidence type="ECO:0000313" key="3">
    <source>
        <dbReference type="Proteomes" id="UP000031192"/>
    </source>
</evidence>
<feature type="region of interest" description="Disordered" evidence="1">
    <location>
        <begin position="1"/>
        <end position="36"/>
    </location>
</feature>
<organism evidence="2 3">
    <name type="scientific">Metarhizium guizhouense (strain ARSEF 977)</name>
    <dbReference type="NCBI Taxonomy" id="1276136"/>
    <lineage>
        <taxon>Eukaryota</taxon>
        <taxon>Fungi</taxon>
        <taxon>Dikarya</taxon>
        <taxon>Ascomycota</taxon>
        <taxon>Pezizomycotina</taxon>
        <taxon>Sordariomycetes</taxon>
        <taxon>Hypocreomycetidae</taxon>
        <taxon>Hypocreales</taxon>
        <taxon>Clavicipitaceae</taxon>
        <taxon>Metarhizium</taxon>
    </lineage>
</organism>
<feature type="compositionally biased region" description="Polar residues" evidence="1">
    <location>
        <begin position="1"/>
        <end position="27"/>
    </location>
</feature>
<evidence type="ECO:0000256" key="1">
    <source>
        <dbReference type="SAM" id="MobiDB-lite"/>
    </source>
</evidence>
<keyword evidence="3" id="KW-1185">Reference proteome</keyword>
<name>A0A0B4I6N9_METGA</name>
<dbReference type="EMBL" id="AZNH01000010">
    <property type="protein sequence ID" value="KID88674.1"/>
    <property type="molecule type" value="Genomic_DNA"/>
</dbReference>
<feature type="region of interest" description="Disordered" evidence="1">
    <location>
        <begin position="56"/>
        <end position="78"/>
    </location>
</feature>
<accession>A0A0B4I6N9</accession>
<dbReference type="AlphaFoldDB" id="A0A0B4I6N9"/>
<protein>
    <submittedName>
        <fullName evidence="2">Uncharacterized protein</fullName>
    </submittedName>
</protein>
<dbReference type="HOGENOM" id="CLU_1907186_0_0_1"/>
<proteinExistence type="predicted"/>
<evidence type="ECO:0000313" key="2">
    <source>
        <dbReference type="EMBL" id="KID88674.1"/>
    </source>
</evidence>
<sequence length="133" mass="14136">MVDSMLVTNHSGGSSTAKDTNPPNSHSHFYPAFDPPPVNKSRRLCGILSAHVQPETALPACPSRSPNDGPLSKAAQSRAGKMQVLWSLAAPPSTLKCCVSPGHQQGALCPRRLLVPQARRTQPYATMSNVLPS</sequence>
<reference evidence="2 3" key="1">
    <citation type="journal article" date="2014" name="Proc. Natl. Acad. Sci. U.S.A.">
        <title>Trajectory and genomic determinants of fungal-pathogen speciation and host adaptation.</title>
        <authorList>
            <person name="Hu X."/>
            <person name="Xiao G."/>
            <person name="Zheng P."/>
            <person name="Shang Y."/>
            <person name="Su Y."/>
            <person name="Zhang X."/>
            <person name="Liu X."/>
            <person name="Zhan S."/>
            <person name="St Leger R.J."/>
            <person name="Wang C."/>
        </authorList>
    </citation>
    <scope>NUCLEOTIDE SEQUENCE [LARGE SCALE GENOMIC DNA]</scope>
    <source>
        <strain evidence="2 3">ARSEF 977</strain>
    </source>
</reference>
<comment type="caution">
    <text evidence="2">The sequence shown here is derived from an EMBL/GenBank/DDBJ whole genome shotgun (WGS) entry which is preliminary data.</text>
</comment>